<keyword evidence="1" id="KW-0472">Membrane</keyword>
<dbReference type="PANTHER" id="PTHR24177">
    <property type="entry name" value="CASKIN"/>
    <property type="match status" value="1"/>
</dbReference>
<protein>
    <recommendedName>
        <fullName evidence="2">PGG domain-containing protein</fullName>
    </recommendedName>
</protein>
<proteinExistence type="predicted"/>
<dbReference type="EMBL" id="OX465086">
    <property type="protein sequence ID" value="CAI9265107.1"/>
    <property type="molecule type" value="Genomic_DNA"/>
</dbReference>
<evidence type="ECO:0000313" key="4">
    <source>
        <dbReference type="Proteomes" id="UP001177003"/>
    </source>
</evidence>
<gene>
    <name evidence="3" type="ORF">LSALG_LOCUS5729</name>
</gene>
<evidence type="ECO:0000256" key="1">
    <source>
        <dbReference type="SAM" id="Phobius"/>
    </source>
</evidence>
<keyword evidence="1" id="KW-1133">Transmembrane helix</keyword>
<keyword evidence="1" id="KW-0812">Transmembrane</keyword>
<dbReference type="GO" id="GO:0016020">
    <property type="term" value="C:membrane"/>
    <property type="evidence" value="ECO:0007669"/>
    <property type="project" value="TreeGrafter"/>
</dbReference>
<dbReference type="PANTHER" id="PTHR24177:SF475">
    <property type="entry name" value="ANKYRIN REPEAT-CONTAINING DOMAIN, PGG DOMAIN PROTEIN-RELATED"/>
    <property type="match status" value="1"/>
</dbReference>
<dbReference type="InterPro" id="IPR026961">
    <property type="entry name" value="PGG_dom"/>
</dbReference>
<feature type="domain" description="PGG" evidence="2">
    <location>
        <begin position="78"/>
        <end position="126"/>
    </location>
</feature>
<feature type="transmembrane region" description="Helical" evidence="1">
    <location>
        <begin position="102"/>
        <end position="129"/>
    </location>
</feature>
<sequence>MKEQKAAKEVLKLVCDEIEKSKLNDAHYHTRPVLEAACHGIYEVVDEILMRSPEAIQHKDESVYDDIQKWRSSCSHVFAATITVVPGGSNQEIGIPVFTKEIAFTIFAITDAISLFASSIALLMFLSILT</sequence>
<keyword evidence="4" id="KW-1185">Reference proteome</keyword>
<name>A0AA35VPR3_LACSI</name>
<reference evidence="3" key="1">
    <citation type="submission" date="2023-04" db="EMBL/GenBank/DDBJ databases">
        <authorList>
            <person name="Vijverberg K."/>
            <person name="Xiong W."/>
            <person name="Schranz E."/>
        </authorList>
    </citation>
    <scope>NUCLEOTIDE SEQUENCE</scope>
</reference>
<dbReference type="Proteomes" id="UP001177003">
    <property type="component" value="Chromosome 0"/>
</dbReference>
<accession>A0AA35VPR3</accession>
<evidence type="ECO:0000313" key="3">
    <source>
        <dbReference type="EMBL" id="CAI9265107.1"/>
    </source>
</evidence>
<evidence type="ECO:0000259" key="2">
    <source>
        <dbReference type="Pfam" id="PF13962"/>
    </source>
</evidence>
<organism evidence="3 4">
    <name type="scientific">Lactuca saligna</name>
    <name type="common">Willowleaf lettuce</name>
    <dbReference type="NCBI Taxonomy" id="75948"/>
    <lineage>
        <taxon>Eukaryota</taxon>
        <taxon>Viridiplantae</taxon>
        <taxon>Streptophyta</taxon>
        <taxon>Embryophyta</taxon>
        <taxon>Tracheophyta</taxon>
        <taxon>Spermatophyta</taxon>
        <taxon>Magnoliopsida</taxon>
        <taxon>eudicotyledons</taxon>
        <taxon>Gunneridae</taxon>
        <taxon>Pentapetalae</taxon>
        <taxon>asterids</taxon>
        <taxon>campanulids</taxon>
        <taxon>Asterales</taxon>
        <taxon>Asteraceae</taxon>
        <taxon>Cichorioideae</taxon>
        <taxon>Cichorieae</taxon>
        <taxon>Lactucinae</taxon>
        <taxon>Lactuca</taxon>
    </lineage>
</organism>
<dbReference type="Pfam" id="PF13962">
    <property type="entry name" value="PGG"/>
    <property type="match status" value="1"/>
</dbReference>
<dbReference type="AlphaFoldDB" id="A0AA35VPR3"/>